<sequence>MLIARALRRGLPPGDLTSVRFVSKWLQMLLPQSLSLVLTGFGGWTLLSEERLQLRIVNEAALDRLLNPYWWSFIGCGLGTALRLAMEFCHEWSVRRVVHRAEANVGLRYHPAL</sequence>
<proteinExistence type="predicted"/>
<keyword evidence="2" id="KW-1185">Reference proteome</keyword>
<protein>
    <submittedName>
        <fullName evidence="1">Uncharacterized protein</fullName>
    </submittedName>
</protein>
<organism evidence="1 2">
    <name type="scientific">Lithospermum erythrorhizon</name>
    <name type="common">Purple gromwell</name>
    <name type="synonym">Lithospermum officinale var. erythrorhizon</name>
    <dbReference type="NCBI Taxonomy" id="34254"/>
    <lineage>
        <taxon>Eukaryota</taxon>
        <taxon>Viridiplantae</taxon>
        <taxon>Streptophyta</taxon>
        <taxon>Embryophyta</taxon>
        <taxon>Tracheophyta</taxon>
        <taxon>Spermatophyta</taxon>
        <taxon>Magnoliopsida</taxon>
        <taxon>eudicotyledons</taxon>
        <taxon>Gunneridae</taxon>
        <taxon>Pentapetalae</taxon>
        <taxon>asterids</taxon>
        <taxon>lamiids</taxon>
        <taxon>Boraginales</taxon>
        <taxon>Boraginaceae</taxon>
        <taxon>Boraginoideae</taxon>
        <taxon>Lithospermeae</taxon>
        <taxon>Lithospermum</taxon>
    </lineage>
</organism>
<dbReference type="AlphaFoldDB" id="A0AAV3R6Z6"/>
<name>A0AAV3R6Z6_LITER</name>
<reference evidence="1 2" key="1">
    <citation type="submission" date="2024-01" db="EMBL/GenBank/DDBJ databases">
        <title>The complete chloroplast genome sequence of Lithospermum erythrorhizon: insights into the phylogenetic relationship among Boraginaceae species and the maternal lineages of purple gromwells.</title>
        <authorList>
            <person name="Okada T."/>
            <person name="Watanabe K."/>
        </authorList>
    </citation>
    <scope>NUCLEOTIDE SEQUENCE [LARGE SCALE GENOMIC DNA]</scope>
</reference>
<evidence type="ECO:0000313" key="2">
    <source>
        <dbReference type="Proteomes" id="UP001454036"/>
    </source>
</evidence>
<accession>A0AAV3R6Z6</accession>
<gene>
    <name evidence="1" type="ORF">LIER_41066</name>
</gene>
<dbReference type="EMBL" id="BAABME010024851">
    <property type="protein sequence ID" value="GAA0171021.1"/>
    <property type="molecule type" value="Genomic_DNA"/>
</dbReference>
<evidence type="ECO:0000313" key="1">
    <source>
        <dbReference type="EMBL" id="GAA0171021.1"/>
    </source>
</evidence>
<dbReference type="Proteomes" id="UP001454036">
    <property type="component" value="Unassembled WGS sequence"/>
</dbReference>
<comment type="caution">
    <text evidence="1">The sequence shown here is derived from an EMBL/GenBank/DDBJ whole genome shotgun (WGS) entry which is preliminary data.</text>
</comment>